<protein>
    <submittedName>
        <fullName evidence="10">Glycosyltransferase</fullName>
        <ecNumber evidence="10">2.4.-.-</ecNumber>
    </submittedName>
</protein>
<organism evidence="10 11">
    <name type="scientific">Novosphingobium bradum</name>
    <dbReference type="NCBI Taxonomy" id="1737444"/>
    <lineage>
        <taxon>Bacteria</taxon>
        <taxon>Pseudomonadati</taxon>
        <taxon>Pseudomonadota</taxon>
        <taxon>Alphaproteobacteria</taxon>
        <taxon>Sphingomonadales</taxon>
        <taxon>Sphingomonadaceae</taxon>
        <taxon>Novosphingobium</taxon>
    </lineage>
</organism>
<dbReference type="PANTHER" id="PTHR48090:SF3">
    <property type="entry name" value="UNDECAPRENYL-PHOSPHATE 4-DEOXY-4-FORMAMIDO-L-ARABINOSE TRANSFERASE"/>
    <property type="match status" value="1"/>
</dbReference>
<dbReference type="RefSeq" id="WP_379509339.1">
    <property type="nucleotide sequence ID" value="NZ_JBHRTQ010000007.1"/>
</dbReference>
<dbReference type="Gene3D" id="3.90.550.10">
    <property type="entry name" value="Spore Coat Polysaccharide Biosynthesis Protein SpsA, Chain A"/>
    <property type="match status" value="1"/>
</dbReference>
<dbReference type="Pfam" id="PF00535">
    <property type="entry name" value="Glycos_transf_2"/>
    <property type="match status" value="1"/>
</dbReference>
<reference evidence="11" key="1">
    <citation type="journal article" date="2019" name="Int. J. Syst. Evol. Microbiol.">
        <title>The Global Catalogue of Microorganisms (GCM) 10K type strain sequencing project: providing services to taxonomists for standard genome sequencing and annotation.</title>
        <authorList>
            <consortium name="The Broad Institute Genomics Platform"/>
            <consortium name="The Broad Institute Genome Sequencing Center for Infectious Disease"/>
            <person name="Wu L."/>
            <person name="Ma J."/>
        </authorList>
    </citation>
    <scope>NUCLEOTIDE SEQUENCE [LARGE SCALE GENOMIC DNA]</scope>
    <source>
        <strain evidence="11">KCTC 42984</strain>
    </source>
</reference>
<keyword evidence="3 10" id="KW-0808">Transferase</keyword>
<feature type="transmembrane region" description="Helical" evidence="8">
    <location>
        <begin position="242"/>
        <end position="263"/>
    </location>
</feature>
<keyword evidence="5" id="KW-0448">Lipopolysaccharide biosynthesis</keyword>
<evidence type="ECO:0000256" key="2">
    <source>
        <dbReference type="ARBA" id="ARBA00022676"/>
    </source>
</evidence>
<feature type="transmembrane region" description="Helical" evidence="8">
    <location>
        <begin position="283"/>
        <end position="305"/>
    </location>
</feature>
<dbReference type="InterPro" id="IPR001173">
    <property type="entry name" value="Glyco_trans_2-like"/>
</dbReference>
<name>A0ABV7IMT0_9SPHN</name>
<feature type="domain" description="Glycosyltransferase 2-like" evidence="9">
    <location>
        <begin position="11"/>
        <end position="160"/>
    </location>
</feature>
<comment type="caution">
    <text evidence="10">The sequence shown here is derived from an EMBL/GenBank/DDBJ whole genome shotgun (WGS) entry which is preliminary data.</text>
</comment>
<gene>
    <name evidence="10" type="ORF">ACFOD9_06835</name>
</gene>
<proteinExistence type="predicted"/>
<accession>A0ABV7IMT0</accession>
<keyword evidence="6 8" id="KW-1133">Transmembrane helix</keyword>
<keyword evidence="4 8" id="KW-0812">Transmembrane</keyword>
<dbReference type="InterPro" id="IPR029044">
    <property type="entry name" value="Nucleotide-diphossugar_trans"/>
</dbReference>
<evidence type="ECO:0000313" key="10">
    <source>
        <dbReference type="EMBL" id="MFC3173959.1"/>
    </source>
</evidence>
<evidence type="ECO:0000256" key="7">
    <source>
        <dbReference type="ARBA" id="ARBA00023136"/>
    </source>
</evidence>
<dbReference type="Proteomes" id="UP001595604">
    <property type="component" value="Unassembled WGS sequence"/>
</dbReference>
<evidence type="ECO:0000256" key="5">
    <source>
        <dbReference type="ARBA" id="ARBA00022985"/>
    </source>
</evidence>
<dbReference type="SUPFAM" id="SSF53448">
    <property type="entry name" value="Nucleotide-diphospho-sugar transferases"/>
    <property type="match status" value="1"/>
</dbReference>
<dbReference type="InterPro" id="IPR050256">
    <property type="entry name" value="Glycosyltransferase_2"/>
</dbReference>
<dbReference type="GO" id="GO:0016757">
    <property type="term" value="F:glycosyltransferase activity"/>
    <property type="evidence" value="ECO:0007669"/>
    <property type="project" value="UniProtKB-KW"/>
</dbReference>
<evidence type="ECO:0000256" key="1">
    <source>
        <dbReference type="ARBA" id="ARBA00022475"/>
    </source>
</evidence>
<evidence type="ECO:0000313" key="11">
    <source>
        <dbReference type="Proteomes" id="UP001595604"/>
    </source>
</evidence>
<evidence type="ECO:0000256" key="6">
    <source>
        <dbReference type="ARBA" id="ARBA00022989"/>
    </source>
</evidence>
<keyword evidence="11" id="KW-1185">Reference proteome</keyword>
<dbReference type="EMBL" id="JBHRTQ010000007">
    <property type="protein sequence ID" value="MFC3173959.1"/>
    <property type="molecule type" value="Genomic_DNA"/>
</dbReference>
<keyword evidence="7 8" id="KW-0472">Membrane</keyword>
<dbReference type="PANTHER" id="PTHR48090">
    <property type="entry name" value="UNDECAPRENYL-PHOSPHATE 4-DEOXY-4-FORMAMIDO-L-ARABINOSE TRANSFERASE-RELATED"/>
    <property type="match status" value="1"/>
</dbReference>
<evidence type="ECO:0000256" key="8">
    <source>
        <dbReference type="SAM" id="Phobius"/>
    </source>
</evidence>
<evidence type="ECO:0000256" key="4">
    <source>
        <dbReference type="ARBA" id="ARBA00022692"/>
    </source>
</evidence>
<keyword evidence="2 10" id="KW-0328">Glycosyltransferase</keyword>
<evidence type="ECO:0000256" key="3">
    <source>
        <dbReference type="ARBA" id="ARBA00022679"/>
    </source>
</evidence>
<dbReference type="EC" id="2.4.-.-" evidence="10"/>
<evidence type="ECO:0000259" key="9">
    <source>
        <dbReference type="Pfam" id="PF00535"/>
    </source>
</evidence>
<sequence length="338" mass="37626">MTVPERLTTISIVVPVYSGEDYLRRLVESTLEIKTNWENGALPVRIVEMILVDDDARDNSPAIIDALAREYPWVTALHLSRNYGQHGATVAGILYSSGDWVATLDEDLQHPPARLPSLLAHAIRSRADVVYASPLSGVHRSRFRDWSSRGAKWLVQFVTANAHLSFANSFRFIRGETARCCASVAMHDSYFDVLLTWFTQRIVPLEMDLRDERYIRTGKSGYRWHTLLSHGWRLLFSSQIRVLQASTIFGAIIVVLSFAYGVGLTLAKIINPDSIVVAGWPSLMAVITFLGGSIIALLGIALQYISTLVLRAHGKPAFFVIDRSGDDVLLKHFPPVGP</sequence>
<keyword evidence="1" id="KW-1003">Cell membrane</keyword>